<reference evidence="2 3" key="1">
    <citation type="submission" date="2022-04" db="EMBL/GenBank/DDBJ databases">
        <title>Leucobacter sp. isolated from rhizosphere of onion.</title>
        <authorList>
            <person name="Won M."/>
            <person name="Lee C.-M."/>
            <person name="Woen H.-Y."/>
            <person name="Kwon S.-W."/>
        </authorList>
    </citation>
    <scope>NUCLEOTIDE SEQUENCE [LARGE SCALE GENOMIC DNA]</scope>
    <source>
        <strain evidence="2 3">H25R-14</strain>
    </source>
</reference>
<feature type="domain" description="SnoaL-like" evidence="1">
    <location>
        <begin position="8"/>
        <end position="133"/>
    </location>
</feature>
<proteinExistence type="predicted"/>
<protein>
    <submittedName>
        <fullName evidence="2">Nuclear transport factor 2 family protein</fullName>
    </submittedName>
</protein>
<dbReference type="Pfam" id="PF13577">
    <property type="entry name" value="SnoaL_4"/>
    <property type="match status" value="1"/>
</dbReference>
<organism evidence="2 3">
    <name type="scientific">Leucobacter rhizosphaerae</name>
    <dbReference type="NCBI Taxonomy" id="2932245"/>
    <lineage>
        <taxon>Bacteria</taxon>
        <taxon>Bacillati</taxon>
        <taxon>Actinomycetota</taxon>
        <taxon>Actinomycetes</taxon>
        <taxon>Micrococcales</taxon>
        <taxon>Microbacteriaceae</taxon>
        <taxon>Leucobacter</taxon>
    </lineage>
</organism>
<evidence type="ECO:0000313" key="2">
    <source>
        <dbReference type="EMBL" id="UOQ59720.1"/>
    </source>
</evidence>
<gene>
    <name evidence="2" type="ORF">MUN76_11760</name>
</gene>
<evidence type="ECO:0000259" key="1">
    <source>
        <dbReference type="Pfam" id="PF13577"/>
    </source>
</evidence>
<dbReference type="InterPro" id="IPR032710">
    <property type="entry name" value="NTF2-like_dom_sf"/>
</dbReference>
<name>A0ABY4FTT9_9MICO</name>
<dbReference type="InterPro" id="IPR037401">
    <property type="entry name" value="SnoaL-like"/>
</dbReference>
<dbReference type="EMBL" id="CP095043">
    <property type="protein sequence ID" value="UOQ59720.1"/>
    <property type="molecule type" value="Genomic_DNA"/>
</dbReference>
<dbReference type="CDD" id="cd00531">
    <property type="entry name" value="NTF2_like"/>
    <property type="match status" value="1"/>
</dbReference>
<sequence>MTFTLTDLVDRAEIDDALHAYAQAQDQNAWHLFDGVFAPDAVIELRGLPIPPLGPAELRGFLQQYNRTRVSGQHLITNTLITVDGDTARSVSEVLHLTLQTTDQEGTLHRSHGGSLYADDWTRGADGWRIRHRVVTQKHLDERDIEVPADLLATISAGSCVDWFTADLHTIGASA</sequence>
<dbReference type="Proteomes" id="UP000831775">
    <property type="component" value="Chromosome"/>
</dbReference>
<dbReference type="Gene3D" id="3.10.450.50">
    <property type="match status" value="1"/>
</dbReference>
<dbReference type="SUPFAM" id="SSF54427">
    <property type="entry name" value="NTF2-like"/>
    <property type="match status" value="1"/>
</dbReference>
<keyword evidence="3" id="KW-1185">Reference proteome</keyword>
<accession>A0ABY4FTT9</accession>
<evidence type="ECO:0000313" key="3">
    <source>
        <dbReference type="Proteomes" id="UP000831775"/>
    </source>
</evidence>
<dbReference type="RefSeq" id="WP_244684890.1">
    <property type="nucleotide sequence ID" value="NZ_CP095043.1"/>
</dbReference>